<reference evidence="2" key="1">
    <citation type="submission" date="2020-10" db="EMBL/GenBank/DDBJ databases">
        <authorList>
            <person name="Han B."/>
            <person name="Lu T."/>
            <person name="Zhao Q."/>
            <person name="Huang X."/>
            <person name="Zhao Y."/>
        </authorList>
    </citation>
    <scope>NUCLEOTIDE SEQUENCE</scope>
</reference>
<dbReference type="Proteomes" id="UP000604825">
    <property type="component" value="Unassembled WGS sequence"/>
</dbReference>
<gene>
    <name evidence="2" type="ORF">NCGR_LOCUS66969</name>
</gene>
<keyword evidence="3" id="KW-1185">Reference proteome</keyword>
<dbReference type="InterPro" id="IPR005174">
    <property type="entry name" value="KIB1-4_b-propeller"/>
</dbReference>
<accession>A0A811SJ59</accession>
<sequence length="369" mass="41032">MGLPDQETPQRRSPQCQWRRIPALKPLVNPHSPVPHLTRPLVVVAAEHRRRWWVESAVRTRRVGRKCLRRKRGAAARTVVGDWADVPADILGTVLGLLPCLADRASVRSVCSDWRAAARIQALPAPLPVLVLPRFIRFSCLTSNGALTAARHAMMPVVAAGDDALIVGSSDDCQRAHRGAPGLALWQPGMTSWYLCRSARIDSFSGDLAFYQGKLEDEHGVSLSCAEHYKINRLIPSKTIDSTRCNLVVWREKLLLIIRFYSDYTYMTMDCKPQSVEVFALDFSTSPCGVTQIHNFDSGFRSFSAGLHVGVQGDLIYFLDECIINKVSYTCVHNMRGGTLRRFAAGLPLPKSGVPKESCSDFPVWMFPS</sequence>
<dbReference type="PANTHER" id="PTHR33110">
    <property type="entry name" value="F-BOX/KELCH-REPEAT PROTEIN-RELATED"/>
    <property type="match status" value="1"/>
</dbReference>
<evidence type="ECO:0000313" key="3">
    <source>
        <dbReference type="Proteomes" id="UP000604825"/>
    </source>
</evidence>
<dbReference type="PANTHER" id="PTHR33110:SF23">
    <property type="entry name" value="OS04G0316800 PROTEIN"/>
    <property type="match status" value="1"/>
</dbReference>
<evidence type="ECO:0000313" key="2">
    <source>
        <dbReference type="EMBL" id="CAD6342871.1"/>
    </source>
</evidence>
<proteinExistence type="predicted"/>
<comment type="caution">
    <text evidence="2">The sequence shown here is derived from an EMBL/GenBank/DDBJ whole genome shotgun (WGS) entry which is preliminary data.</text>
</comment>
<dbReference type="OrthoDB" id="642536at2759"/>
<dbReference type="Gene3D" id="1.20.1280.50">
    <property type="match status" value="1"/>
</dbReference>
<feature type="domain" description="KIB1-4 beta-propeller" evidence="1">
    <location>
        <begin position="163"/>
        <end position="326"/>
    </location>
</feature>
<protein>
    <recommendedName>
        <fullName evidence="1">KIB1-4 beta-propeller domain-containing protein</fullName>
    </recommendedName>
</protein>
<evidence type="ECO:0000259" key="1">
    <source>
        <dbReference type="Pfam" id="PF03478"/>
    </source>
</evidence>
<organism evidence="2 3">
    <name type="scientific">Miscanthus lutarioriparius</name>
    <dbReference type="NCBI Taxonomy" id="422564"/>
    <lineage>
        <taxon>Eukaryota</taxon>
        <taxon>Viridiplantae</taxon>
        <taxon>Streptophyta</taxon>
        <taxon>Embryophyta</taxon>
        <taxon>Tracheophyta</taxon>
        <taxon>Spermatophyta</taxon>
        <taxon>Magnoliopsida</taxon>
        <taxon>Liliopsida</taxon>
        <taxon>Poales</taxon>
        <taxon>Poaceae</taxon>
        <taxon>PACMAD clade</taxon>
        <taxon>Panicoideae</taxon>
        <taxon>Andropogonodae</taxon>
        <taxon>Andropogoneae</taxon>
        <taxon>Saccharinae</taxon>
        <taxon>Miscanthus</taxon>
    </lineage>
</organism>
<dbReference type="Pfam" id="PF03478">
    <property type="entry name" value="Beta-prop_KIB1-4"/>
    <property type="match status" value="1"/>
</dbReference>
<dbReference type="EMBL" id="CAJGYO010000618">
    <property type="protein sequence ID" value="CAD6342871.1"/>
    <property type="molecule type" value="Genomic_DNA"/>
</dbReference>
<name>A0A811SJ59_9POAL</name>
<dbReference type="AlphaFoldDB" id="A0A811SJ59"/>